<feature type="domain" description="Glycosyltransferase 2-like" evidence="1">
    <location>
        <begin position="6"/>
        <end position="60"/>
    </location>
</feature>
<dbReference type="SUPFAM" id="SSF53448">
    <property type="entry name" value="Nucleotide-diphospho-sugar transferases"/>
    <property type="match status" value="1"/>
</dbReference>
<comment type="caution">
    <text evidence="2">The sequence shown here is derived from an EMBL/GenBank/DDBJ whole genome shotgun (WGS) entry which is preliminary data.</text>
</comment>
<name>A0A2M8KRY1_9BACT</name>
<evidence type="ECO:0000259" key="1">
    <source>
        <dbReference type="Pfam" id="PF00535"/>
    </source>
</evidence>
<evidence type="ECO:0000313" key="2">
    <source>
        <dbReference type="EMBL" id="PJE62649.1"/>
    </source>
</evidence>
<accession>A0A2M8KRY1</accession>
<sequence length="68" mass="7714">MDSITAIIHTYNEEHAIIECIKSAKLLTNDIVVIDMESTDTTRLKAQRYGATVYTTTHAHYVEPARTF</sequence>
<dbReference type="InterPro" id="IPR029044">
    <property type="entry name" value="Nucleotide-diphossugar_trans"/>
</dbReference>
<keyword evidence="2" id="KW-0808">Transferase</keyword>
<proteinExistence type="predicted"/>
<dbReference type="EMBL" id="PFED01000154">
    <property type="protein sequence ID" value="PJE62649.1"/>
    <property type="molecule type" value="Genomic_DNA"/>
</dbReference>
<dbReference type="Gene3D" id="3.90.550.10">
    <property type="entry name" value="Spore Coat Polysaccharide Biosynthesis Protein SpsA, Chain A"/>
    <property type="match status" value="1"/>
</dbReference>
<dbReference type="GO" id="GO:0016740">
    <property type="term" value="F:transferase activity"/>
    <property type="evidence" value="ECO:0007669"/>
    <property type="project" value="UniProtKB-KW"/>
</dbReference>
<dbReference type="Pfam" id="PF00535">
    <property type="entry name" value="Glycos_transf_2"/>
    <property type="match status" value="1"/>
</dbReference>
<dbReference type="InterPro" id="IPR001173">
    <property type="entry name" value="Glyco_trans_2-like"/>
</dbReference>
<organism evidence="2 3">
    <name type="scientific">Candidatus Roizmanbacteria bacterium CG10_big_fil_rev_8_21_14_0_10_39_6</name>
    <dbReference type="NCBI Taxonomy" id="1974853"/>
    <lineage>
        <taxon>Bacteria</taxon>
        <taxon>Candidatus Roizmaniibacteriota</taxon>
    </lineage>
</organism>
<dbReference type="Proteomes" id="UP000229554">
    <property type="component" value="Unassembled WGS sequence"/>
</dbReference>
<dbReference type="AlphaFoldDB" id="A0A2M8KRY1"/>
<reference evidence="3" key="1">
    <citation type="submission" date="2017-09" db="EMBL/GenBank/DDBJ databases">
        <title>Depth-based differentiation of microbial function through sediment-hosted aquifers and enrichment of novel symbionts in the deep terrestrial subsurface.</title>
        <authorList>
            <person name="Probst A.J."/>
            <person name="Ladd B."/>
            <person name="Jarett J.K."/>
            <person name="Geller-Mcgrath D.E."/>
            <person name="Sieber C.M.K."/>
            <person name="Emerson J.B."/>
            <person name="Anantharaman K."/>
            <person name="Thomas B.C."/>
            <person name="Malmstrom R."/>
            <person name="Stieglmeier M."/>
            <person name="Klingl A."/>
            <person name="Woyke T."/>
            <person name="Ryan C.M."/>
            <person name="Banfield J.F."/>
        </authorList>
    </citation>
    <scope>NUCLEOTIDE SEQUENCE [LARGE SCALE GENOMIC DNA]</scope>
</reference>
<feature type="non-terminal residue" evidence="2">
    <location>
        <position position="68"/>
    </location>
</feature>
<gene>
    <name evidence="2" type="ORF">COU88_03830</name>
</gene>
<evidence type="ECO:0000313" key="3">
    <source>
        <dbReference type="Proteomes" id="UP000229554"/>
    </source>
</evidence>
<protein>
    <submittedName>
        <fullName evidence="2">Glycosyltransferase family 2 protein</fullName>
    </submittedName>
</protein>